<accession>A0A327S089</accession>
<evidence type="ECO:0000313" key="2">
    <source>
        <dbReference type="Proteomes" id="UP000249754"/>
    </source>
</evidence>
<dbReference type="Proteomes" id="UP000249754">
    <property type="component" value="Unassembled WGS sequence"/>
</dbReference>
<organism evidence="1 2">
    <name type="scientific">Pedobacter cryoconitis</name>
    <dbReference type="NCBI Taxonomy" id="188932"/>
    <lineage>
        <taxon>Bacteria</taxon>
        <taxon>Pseudomonadati</taxon>
        <taxon>Bacteroidota</taxon>
        <taxon>Sphingobacteriia</taxon>
        <taxon>Sphingobacteriales</taxon>
        <taxon>Sphingobacteriaceae</taxon>
        <taxon>Pedobacter</taxon>
    </lineage>
</organism>
<comment type="caution">
    <text evidence="1">The sequence shown here is derived from an EMBL/GenBank/DDBJ whole genome shotgun (WGS) entry which is preliminary data.</text>
</comment>
<name>A0A327S089_9SPHI</name>
<proteinExistence type="predicted"/>
<dbReference type="EMBL" id="QLLR01000039">
    <property type="protein sequence ID" value="RAJ22369.1"/>
    <property type="molecule type" value="Genomic_DNA"/>
</dbReference>
<protein>
    <submittedName>
        <fullName evidence="1">Uncharacterized protein</fullName>
    </submittedName>
</protein>
<evidence type="ECO:0000313" key="1">
    <source>
        <dbReference type="EMBL" id="RAJ22369.1"/>
    </source>
</evidence>
<dbReference type="AlphaFoldDB" id="A0A327S089"/>
<reference evidence="1 2" key="1">
    <citation type="submission" date="2018-06" db="EMBL/GenBank/DDBJ databases">
        <title>Genomic Encyclopedia of Archaeal and Bacterial Type Strains, Phase II (KMG-II): from individual species to whole genera.</title>
        <authorList>
            <person name="Goeker M."/>
        </authorList>
    </citation>
    <scope>NUCLEOTIDE SEQUENCE [LARGE SCALE GENOMIC DNA]</scope>
    <source>
        <strain evidence="1 2">DSM 14825</strain>
    </source>
</reference>
<gene>
    <name evidence="1" type="ORF">LY11_04834</name>
</gene>
<sequence>METEEISLTKNLKIIKGELLNSKIQLSRKFKEQVGSMNWELLTNHYIFYFLGEASELIELRSSDRNTTMKTISGKLGDFFYQYIDGLWFVKDNCCFCNQYFLELIADQQVSITYKDIVTSTATDQFSWFSFNEEELAWHNMLFFKMKMPQVVAEAHHQPHFDELFSGEGGIIASPTNKVVYNHPRLYRALFFLNMVRKNGSAITKITFFMMLYECLFTSDDRSIAKRIRERAATLLGGNGKAKKAFKELIFRAYDIRSRNVHGDAIDLVPEKVREIVSALDQFTRELLLKLIESDEIKIFTSPESAENKAAFENYFEGLVRQAAKVDFLEEMPGLLKPCVISAVIPR</sequence>